<evidence type="ECO:0000313" key="4">
    <source>
        <dbReference type="Proteomes" id="UP000654918"/>
    </source>
</evidence>
<comment type="caution">
    <text evidence="3">The sequence shown here is derived from an EMBL/GenBank/DDBJ whole genome shotgun (WGS) entry which is preliminary data.</text>
</comment>
<protein>
    <recommendedName>
        <fullName evidence="2">Ketoreductase (KR) domain-containing protein</fullName>
    </recommendedName>
</protein>
<evidence type="ECO:0000256" key="1">
    <source>
        <dbReference type="SAM" id="MobiDB-lite"/>
    </source>
</evidence>
<reference evidence="3" key="1">
    <citation type="journal article" date="2020" name="Phytopathology">
        <title>Genome Sequence Resources of Colletotrichum truncatum, C. plurivorum, C. musicola, and C. sojae: Four Species Pathogenic to Soybean (Glycine max).</title>
        <authorList>
            <person name="Rogerio F."/>
            <person name="Boufleur T.R."/>
            <person name="Ciampi-Guillardi M."/>
            <person name="Sukno S.A."/>
            <person name="Thon M.R."/>
            <person name="Massola Junior N.S."/>
            <person name="Baroncelli R."/>
        </authorList>
    </citation>
    <scope>NUCLEOTIDE SEQUENCE</scope>
    <source>
        <strain evidence="3">LFN00145</strain>
    </source>
</reference>
<sequence length="218" mass="23850">MSYHGDARKKGGSYSTNPNTMRTRAYNASLTPERSAQRKARFSQYRALRAVCIRIADKEEYKQEKNRDAKIGILREAMAEALARRASTNKAIISVDIGDYAKKFHDNQWAKRQRAASQAAKNQAAQRLNEQGAEAIVANSKQITADIADLEATLNNQGLTIAQMASDHPEMVGTINSLTEKMKQIAGIVHSIQGGLKPDGKADDSADEIADALDNCSV</sequence>
<keyword evidence="4" id="KW-1185">Reference proteome</keyword>
<gene>
    <name evidence="3" type="ORF">CPLU01_12256</name>
</gene>
<organism evidence="3 4">
    <name type="scientific">Colletotrichum plurivorum</name>
    <dbReference type="NCBI Taxonomy" id="2175906"/>
    <lineage>
        <taxon>Eukaryota</taxon>
        <taxon>Fungi</taxon>
        <taxon>Dikarya</taxon>
        <taxon>Ascomycota</taxon>
        <taxon>Pezizomycotina</taxon>
        <taxon>Sordariomycetes</taxon>
        <taxon>Hypocreomycetidae</taxon>
        <taxon>Glomerellales</taxon>
        <taxon>Glomerellaceae</taxon>
        <taxon>Colletotrichum</taxon>
        <taxon>Colletotrichum orchidearum species complex</taxon>
    </lineage>
</organism>
<dbReference type="Proteomes" id="UP000654918">
    <property type="component" value="Unassembled WGS sequence"/>
</dbReference>
<dbReference type="AlphaFoldDB" id="A0A8H6N7B4"/>
<dbReference type="Pfam" id="PF08659">
    <property type="entry name" value="KR"/>
    <property type="match status" value="1"/>
</dbReference>
<feature type="domain" description="Ketoreductase (KR)" evidence="2">
    <location>
        <begin position="123"/>
        <end position="191"/>
    </location>
</feature>
<feature type="region of interest" description="Disordered" evidence="1">
    <location>
        <begin position="1"/>
        <end position="39"/>
    </location>
</feature>
<proteinExistence type="predicted"/>
<evidence type="ECO:0000259" key="2">
    <source>
        <dbReference type="Pfam" id="PF08659"/>
    </source>
</evidence>
<dbReference type="EMBL" id="WIGO01000247">
    <property type="protein sequence ID" value="KAF6822076.1"/>
    <property type="molecule type" value="Genomic_DNA"/>
</dbReference>
<accession>A0A8H6N7B4</accession>
<feature type="compositionally biased region" description="Polar residues" evidence="1">
    <location>
        <begin position="13"/>
        <end position="34"/>
    </location>
</feature>
<dbReference type="InterPro" id="IPR013968">
    <property type="entry name" value="PKS_KR"/>
</dbReference>
<name>A0A8H6N7B4_9PEZI</name>
<evidence type="ECO:0000313" key="3">
    <source>
        <dbReference type="EMBL" id="KAF6822076.1"/>
    </source>
</evidence>